<protein>
    <submittedName>
        <fullName evidence="1">Uncharacterized protein</fullName>
    </submittedName>
</protein>
<dbReference type="Gene3D" id="3.40.50.1110">
    <property type="entry name" value="SGNH hydrolase"/>
    <property type="match status" value="1"/>
</dbReference>
<name>X6N7W9_RETFI</name>
<proteinExistence type="predicted"/>
<dbReference type="Proteomes" id="UP000023152">
    <property type="component" value="Unassembled WGS sequence"/>
</dbReference>
<dbReference type="PANTHER" id="PTHR34407">
    <property type="entry name" value="EXPRESSED PROTEIN"/>
    <property type="match status" value="1"/>
</dbReference>
<dbReference type="SUPFAM" id="SSF52266">
    <property type="entry name" value="SGNH hydrolase"/>
    <property type="match status" value="1"/>
</dbReference>
<dbReference type="CDD" id="cd00229">
    <property type="entry name" value="SGNH_hydrolase"/>
    <property type="match status" value="1"/>
</dbReference>
<organism evidence="1 2">
    <name type="scientific">Reticulomyxa filosa</name>
    <dbReference type="NCBI Taxonomy" id="46433"/>
    <lineage>
        <taxon>Eukaryota</taxon>
        <taxon>Sar</taxon>
        <taxon>Rhizaria</taxon>
        <taxon>Retaria</taxon>
        <taxon>Foraminifera</taxon>
        <taxon>Monothalamids</taxon>
        <taxon>Reticulomyxidae</taxon>
        <taxon>Reticulomyxa</taxon>
    </lineage>
</organism>
<reference evidence="1 2" key="1">
    <citation type="journal article" date="2013" name="Curr. Biol.">
        <title>The Genome of the Foraminiferan Reticulomyxa filosa.</title>
        <authorList>
            <person name="Glockner G."/>
            <person name="Hulsmann N."/>
            <person name="Schleicher M."/>
            <person name="Noegel A.A."/>
            <person name="Eichinger L."/>
            <person name="Gallinger C."/>
            <person name="Pawlowski J."/>
            <person name="Sierra R."/>
            <person name="Euteneuer U."/>
            <person name="Pillet L."/>
            <person name="Moustafa A."/>
            <person name="Platzer M."/>
            <person name="Groth M."/>
            <person name="Szafranski K."/>
            <person name="Schliwa M."/>
        </authorList>
    </citation>
    <scope>NUCLEOTIDE SEQUENCE [LARGE SCALE GENOMIC DNA]</scope>
</reference>
<dbReference type="PANTHER" id="PTHR34407:SF1">
    <property type="entry name" value="SGNH HYDROLASE-TYPE ESTERASE DOMAIN-CONTAINING PROTEIN"/>
    <property type="match status" value="1"/>
</dbReference>
<dbReference type="AlphaFoldDB" id="X6N7W9"/>
<evidence type="ECO:0000313" key="2">
    <source>
        <dbReference type="Proteomes" id="UP000023152"/>
    </source>
</evidence>
<evidence type="ECO:0000313" key="1">
    <source>
        <dbReference type="EMBL" id="ETO22013.1"/>
    </source>
</evidence>
<dbReference type="OrthoDB" id="43541at2759"/>
<keyword evidence="2" id="KW-1185">Reference proteome</keyword>
<dbReference type="EMBL" id="ASPP01011113">
    <property type="protein sequence ID" value="ETO22013.1"/>
    <property type="molecule type" value="Genomic_DNA"/>
</dbReference>
<comment type="caution">
    <text evidence="1">The sequence shown here is derived from an EMBL/GenBank/DDBJ whole genome shotgun (WGS) entry which is preliminary data.</text>
</comment>
<gene>
    <name evidence="1" type="ORF">RFI_15189</name>
</gene>
<sequence length="742" mass="83529">MQNEALEGLKELKYLSYGSNVHSIRYPASPSTSYEDDVNQWHCYLVQFLYLSKMWSVYPQGFTVRTTLQFHNFDMESGFDFVRVFVNSKEEQFLTGTFAESPRLDKYFTAKDIEDNSNSIEVCLNVITDESITGKGFESTFRIEYQNPQRVEWHSDFSEPCHTAQPNGRNPSRWDGTCGVGVQRRVISQCYSANISSANLNPAAKLPQVFYGMKEQAIQLEQGYCNKGDVDAKYCIKADCEHANTKKAPEKANHFNGVGRIDPTYPDPFAVILFEYDHKRSAERHPRTGKRHPDNRLFTYSVTDWGNGFEESKLRLGVKMARSLLLGDSFTVAFSGSSNTAGHDNMFLSSYPMQLQSLLRPLWVRIGYKGAAFVVKNHAIGGSLGTSQISSCLPEIVGDDADVVFWEEIMNDGGRPPPKAIENHIRNAITLKRRPVWHAILAGSYSGDPSTFRKVQLNSAYKELAEYYTKVGAGIVEFFPSNGINPLVSQDNKYSPDLLYVTWHPGPRGHRYYAQIIAHFYLTSLLSVLKTIQPAIQNMKTTVPTLEMHDLLQDIPADSILPSGKYCGKVCTSAKRRWCISGMFPSDSSHFLRWYAESTPLLWPWQSIASNAQSLANMDGGQAAIDAKYGFLGNGRSQTLKIKIKTSDKKYVMIHRPYADWNSLKEAIKTMRSWLHLQIDGKDVECIRAGSDQAQDLWMVDDEFNVGCVVALPSSSQDKSILSILISGDITQNIPIWAISTF</sequence>
<accession>X6N7W9</accession>
<dbReference type="InterPro" id="IPR036514">
    <property type="entry name" value="SGNH_hydro_sf"/>
</dbReference>